<evidence type="ECO:0000256" key="1">
    <source>
        <dbReference type="SAM" id="MobiDB-lite"/>
    </source>
</evidence>
<reference evidence="2" key="1">
    <citation type="submission" date="2021-03" db="EMBL/GenBank/DDBJ databases">
        <title>Draft genome sequence of rust myrtle Austropuccinia psidii MF-1, a brazilian biotype.</title>
        <authorList>
            <person name="Quecine M.C."/>
            <person name="Pachon D.M.R."/>
            <person name="Bonatelli M.L."/>
            <person name="Correr F.H."/>
            <person name="Franceschini L.M."/>
            <person name="Leite T.F."/>
            <person name="Margarido G.R.A."/>
            <person name="Almeida C.A."/>
            <person name="Ferrarezi J.A."/>
            <person name="Labate C.A."/>
        </authorList>
    </citation>
    <scope>NUCLEOTIDE SEQUENCE</scope>
    <source>
        <strain evidence="2">MF-1</strain>
    </source>
</reference>
<evidence type="ECO:0000313" key="2">
    <source>
        <dbReference type="EMBL" id="MBW0528744.1"/>
    </source>
</evidence>
<proteinExistence type="predicted"/>
<dbReference type="EMBL" id="AVOT02034596">
    <property type="protein sequence ID" value="MBW0528744.1"/>
    <property type="molecule type" value="Genomic_DNA"/>
</dbReference>
<dbReference type="AlphaFoldDB" id="A0A9Q3I7K6"/>
<protein>
    <submittedName>
        <fullName evidence="2">Uncharacterized protein</fullName>
    </submittedName>
</protein>
<feature type="compositionally biased region" description="Acidic residues" evidence="1">
    <location>
        <begin position="113"/>
        <end position="124"/>
    </location>
</feature>
<sequence length="431" mass="50022">MENSFEEAIFNIERDRPMSWLLKQKDRLTALHPDISGTMIHKRILRKCGGYLEHAIRRRCIEPFSTEDYINAMEDITTGTKIGRNWTRINEIEIDKIEYTKETTNVSLHDSDSEPSEEEEVPDELSIENINVTFEVTELHTHLPQYSDECMYLIHVPDAKMQRTKPARGKGYTAGSSCITNNVINNREAKIHPDSGAFFTCVGKDYLDRSYTNWKESLMPIEGIKFSSASQDMHPLDIFEAEMIFPHAKGSIRLKVEFFVMNNFTSQQFILGNNYLNIHGIDINNHKDRYFTSGENKRQKFSFPPEKREITVIRQVKNFNKERFVSDQLIEEQISTELTLEMKEEVIEILFQYREGFASDNEPLGAIKAHEVEIPYPPLLRRPTYPASPRAREALESHINELMKLGVIRNVGHNEEVEVRMSGIITWNNNK</sequence>
<dbReference type="OrthoDB" id="3250101at2759"/>
<feature type="region of interest" description="Disordered" evidence="1">
    <location>
        <begin position="104"/>
        <end position="124"/>
    </location>
</feature>
<keyword evidence="3" id="KW-1185">Reference proteome</keyword>
<name>A0A9Q3I7K6_9BASI</name>
<evidence type="ECO:0000313" key="3">
    <source>
        <dbReference type="Proteomes" id="UP000765509"/>
    </source>
</evidence>
<comment type="caution">
    <text evidence="2">The sequence shown here is derived from an EMBL/GenBank/DDBJ whole genome shotgun (WGS) entry which is preliminary data.</text>
</comment>
<accession>A0A9Q3I7K6</accession>
<organism evidence="2 3">
    <name type="scientific">Austropuccinia psidii MF-1</name>
    <dbReference type="NCBI Taxonomy" id="1389203"/>
    <lineage>
        <taxon>Eukaryota</taxon>
        <taxon>Fungi</taxon>
        <taxon>Dikarya</taxon>
        <taxon>Basidiomycota</taxon>
        <taxon>Pucciniomycotina</taxon>
        <taxon>Pucciniomycetes</taxon>
        <taxon>Pucciniales</taxon>
        <taxon>Sphaerophragmiaceae</taxon>
        <taxon>Austropuccinia</taxon>
    </lineage>
</organism>
<dbReference type="Proteomes" id="UP000765509">
    <property type="component" value="Unassembled WGS sequence"/>
</dbReference>
<gene>
    <name evidence="2" type="ORF">O181_068459</name>
</gene>